<dbReference type="InterPro" id="IPR037237">
    <property type="entry name" value="IlvD/EDD_N"/>
</dbReference>
<dbReference type="GO" id="GO:0009570">
    <property type="term" value="C:chloroplast stroma"/>
    <property type="evidence" value="ECO:0007669"/>
    <property type="project" value="TreeGrafter"/>
</dbReference>
<keyword evidence="5" id="KW-1185">Reference proteome</keyword>
<dbReference type="Gene3D" id="3.30.160.20">
    <property type="match status" value="1"/>
</dbReference>
<dbReference type="InterPro" id="IPR014720">
    <property type="entry name" value="dsRBD_dom"/>
</dbReference>
<proteinExistence type="inferred from homology"/>
<reference evidence="4 5" key="1">
    <citation type="submission" date="2019-12" db="EMBL/GenBank/DDBJ databases">
        <authorList>
            <person name="Alioto T."/>
            <person name="Alioto T."/>
            <person name="Gomez Garrido J."/>
        </authorList>
    </citation>
    <scope>NUCLEOTIDE SEQUENCE [LARGE SCALE GENOMIC DNA]</scope>
</reference>
<dbReference type="Proteomes" id="UP000594638">
    <property type="component" value="Unassembled WGS sequence"/>
</dbReference>
<evidence type="ECO:0000313" key="4">
    <source>
        <dbReference type="EMBL" id="CAA2973186.1"/>
    </source>
</evidence>
<evidence type="ECO:0000256" key="2">
    <source>
        <dbReference type="ARBA" id="ARBA00023239"/>
    </source>
</evidence>
<dbReference type="SUPFAM" id="SSF143975">
    <property type="entry name" value="IlvD/EDD N-terminal domain-like"/>
    <property type="match status" value="1"/>
</dbReference>
<sequence length="197" mass="21493">MQVYGEYVSGSINDEERINVVRNSWPGAGACGGMYTANTMAFAIETMGMSLPYSDKVQFLVDLKPSGKYVMEDIHKVAGKITGHISAIERVGQIGNDGDFLAKMRVIQQVGVIGQQAMQKEVPFVEEKGIYKNVLQEMAQKRGLKIPSYETSPTGPHNTGFVSIVGVGSDTFQGIEPRTKKQVEANAIEVAYIALTR</sequence>
<evidence type="ECO:0000259" key="3">
    <source>
        <dbReference type="SMART" id="SM00358"/>
    </source>
</evidence>
<name>A0A8S0R406_OLEEU</name>
<comment type="caution">
    <text evidence="4">The sequence shown here is derived from an EMBL/GenBank/DDBJ whole genome shotgun (WGS) entry which is preliminary data.</text>
</comment>
<dbReference type="Gramene" id="OE9A063333T1">
    <property type="protein sequence ID" value="OE9A063333C1"/>
    <property type="gene ID" value="OE9A063333"/>
</dbReference>
<feature type="domain" description="DRBM" evidence="3">
    <location>
        <begin position="131"/>
        <end position="196"/>
    </location>
</feature>
<keyword evidence="2" id="KW-0456">Lyase</keyword>
<comment type="similarity">
    <text evidence="1">Belongs to the IlvD/Edd family.</text>
</comment>
<dbReference type="PANTHER" id="PTHR21000:SF5">
    <property type="entry name" value="DIHYDROXY-ACID DEHYDRATASE, MITOCHONDRIAL"/>
    <property type="match status" value="1"/>
</dbReference>
<dbReference type="GO" id="GO:0004160">
    <property type="term" value="F:dihydroxy-acid dehydratase activity"/>
    <property type="evidence" value="ECO:0007669"/>
    <property type="project" value="TreeGrafter"/>
</dbReference>
<dbReference type="InterPro" id="IPR000581">
    <property type="entry name" value="ILV_EDD_N"/>
</dbReference>
<evidence type="ECO:0000256" key="1">
    <source>
        <dbReference type="ARBA" id="ARBA00006486"/>
    </source>
</evidence>
<gene>
    <name evidence="4" type="ORF">OLEA9_A063333</name>
</gene>
<dbReference type="AlphaFoldDB" id="A0A8S0R406"/>
<dbReference type="SMART" id="SM00358">
    <property type="entry name" value="DSRM"/>
    <property type="match status" value="1"/>
</dbReference>
<dbReference type="InterPro" id="IPR050165">
    <property type="entry name" value="DHAD_IlvD/Edd"/>
</dbReference>
<dbReference type="SUPFAM" id="SSF54768">
    <property type="entry name" value="dsRNA-binding domain-like"/>
    <property type="match status" value="1"/>
</dbReference>
<protein>
    <submittedName>
        <fullName evidence="4">Dihydroxy-acid dehydratase, chloroplastic</fullName>
    </submittedName>
</protein>
<dbReference type="OrthoDB" id="3851628at2759"/>
<dbReference type="PANTHER" id="PTHR21000">
    <property type="entry name" value="DIHYDROXY-ACID DEHYDRATASE DAD"/>
    <property type="match status" value="1"/>
</dbReference>
<dbReference type="Pfam" id="PF00920">
    <property type="entry name" value="ILVD_EDD_N"/>
    <property type="match status" value="1"/>
</dbReference>
<dbReference type="GO" id="GO:0009082">
    <property type="term" value="P:branched-chain amino acid biosynthetic process"/>
    <property type="evidence" value="ECO:0007669"/>
    <property type="project" value="TreeGrafter"/>
</dbReference>
<organism evidence="4 5">
    <name type="scientific">Olea europaea subsp. europaea</name>
    <dbReference type="NCBI Taxonomy" id="158383"/>
    <lineage>
        <taxon>Eukaryota</taxon>
        <taxon>Viridiplantae</taxon>
        <taxon>Streptophyta</taxon>
        <taxon>Embryophyta</taxon>
        <taxon>Tracheophyta</taxon>
        <taxon>Spermatophyta</taxon>
        <taxon>Magnoliopsida</taxon>
        <taxon>eudicotyledons</taxon>
        <taxon>Gunneridae</taxon>
        <taxon>Pentapetalae</taxon>
        <taxon>asterids</taxon>
        <taxon>lamiids</taxon>
        <taxon>Lamiales</taxon>
        <taxon>Oleaceae</taxon>
        <taxon>Oleeae</taxon>
        <taxon>Olea</taxon>
    </lineage>
</organism>
<evidence type="ECO:0000313" key="5">
    <source>
        <dbReference type="Proteomes" id="UP000594638"/>
    </source>
</evidence>
<dbReference type="EMBL" id="CACTIH010002089">
    <property type="protein sequence ID" value="CAA2973186.1"/>
    <property type="molecule type" value="Genomic_DNA"/>
</dbReference>
<accession>A0A8S0R406</accession>
<dbReference type="Pfam" id="PF00035">
    <property type="entry name" value="dsrm"/>
    <property type="match status" value="1"/>
</dbReference>